<name>A0ABQ7GS74_DUNSA</name>
<dbReference type="Proteomes" id="UP000815325">
    <property type="component" value="Unassembled WGS sequence"/>
</dbReference>
<dbReference type="EMBL" id="MU069614">
    <property type="protein sequence ID" value="KAF5837472.1"/>
    <property type="molecule type" value="Genomic_DNA"/>
</dbReference>
<reference evidence="1" key="1">
    <citation type="submission" date="2017-08" db="EMBL/GenBank/DDBJ databases">
        <authorList>
            <person name="Polle J.E."/>
            <person name="Barry K."/>
            <person name="Cushman J."/>
            <person name="Schmutz J."/>
            <person name="Tran D."/>
            <person name="Hathwaick L.T."/>
            <person name="Yim W.C."/>
            <person name="Jenkins J."/>
            <person name="Mckie-Krisberg Z.M."/>
            <person name="Prochnik S."/>
            <person name="Lindquist E."/>
            <person name="Dockter R.B."/>
            <person name="Adam C."/>
            <person name="Molina H."/>
            <person name="Bunkerborg J."/>
            <person name="Jin E."/>
            <person name="Buchheim M."/>
            <person name="Magnuson J."/>
        </authorList>
    </citation>
    <scope>NUCLEOTIDE SEQUENCE</scope>
    <source>
        <strain evidence="1">CCAP 19/18</strain>
    </source>
</reference>
<comment type="caution">
    <text evidence="1">The sequence shown here is derived from an EMBL/GenBank/DDBJ whole genome shotgun (WGS) entry which is preliminary data.</text>
</comment>
<proteinExistence type="predicted"/>
<gene>
    <name evidence="1" type="ORF">DUNSADRAFT_4274</name>
</gene>
<protein>
    <submittedName>
        <fullName evidence="1">Uncharacterized protein</fullName>
    </submittedName>
</protein>
<keyword evidence="2" id="KW-1185">Reference proteome</keyword>
<accession>A0ABQ7GS74</accession>
<organism evidence="1 2">
    <name type="scientific">Dunaliella salina</name>
    <name type="common">Green alga</name>
    <name type="synonym">Protococcus salinus</name>
    <dbReference type="NCBI Taxonomy" id="3046"/>
    <lineage>
        <taxon>Eukaryota</taxon>
        <taxon>Viridiplantae</taxon>
        <taxon>Chlorophyta</taxon>
        <taxon>core chlorophytes</taxon>
        <taxon>Chlorophyceae</taxon>
        <taxon>CS clade</taxon>
        <taxon>Chlamydomonadales</taxon>
        <taxon>Dunaliellaceae</taxon>
        <taxon>Dunaliella</taxon>
    </lineage>
</organism>
<sequence>MPPDPQHPQYLHTLHVNIPASTEEGGRAELVELRAYVRKGGKLKYVQDGLRWKTSYAEGGDGPPTGIVSL</sequence>
<evidence type="ECO:0000313" key="1">
    <source>
        <dbReference type="EMBL" id="KAF5837472.1"/>
    </source>
</evidence>
<evidence type="ECO:0000313" key="2">
    <source>
        <dbReference type="Proteomes" id="UP000815325"/>
    </source>
</evidence>